<name>A0A172ZHM3_9BACL</name>
<feature type="transmembrane region" description="Helical" evidence="2">
    <location>
        <begin position="136"/>
        <end position="156"/>
    </location>
</feature>
<evidence type="ECO:0000313" key="3">
    <source>
        <dbReference type="EMBL" id="ANF96902.1"/>
    </source>
</evidence>
<feature type="transmembrane region" description="Helical" evidence="2">
    <location>
        <begin position="31"/>
        <end position="51"/>
    </location>
</feature>
<dbReference type="InterPro" id="IPR032713">
    <property type="entry name" value="EmrE"/>
</dbReference>
<proteinExistence type="predicted"/>
<feature type="transmembrane region" description="Helical" evidence="2">
    <location>
        <begin position="162"/>
        <end position="179"/>
    </location>
</feature>
<feature type="transmembrane region" description="Helical" evidence="2">
    <location>
        <begin position="230"/>
        <end position="249"/>
    </location>
</feature>
<evidence type="ECO:0000256" key="2">
    <source>
        <dbReference type="SAM" id="Phobius"/>
    </source>
</evidence>
<feature type="transmembrane region" description="Helical" evidence="2">
    <location>
        <begin position="279"/>
        <end position="308"/>
    </location>
</feature>
<feature type="transmembrane region" description="Helical" evidence="2">
    <location>
        <begin position="97"/>
        <end position="116"/>
    </location>
</feature>
<keyword evidence="4" id="KW-1185">Reference proteome</keyword>
<keyword evidence="2" id="KW-0812">Transmembrane</keyword>
<sequence>MKTVWLGILAAFFFASSFVLNRSMEVGGGHWIWSSALRYFFMVPLLGILVLARGNLLPVWREIRRQPGRWLVWSTVGFGFFYAPLCASAIYSPAWLTAAGFQTTILAGMLLSPLFFFVRHTPDGPVRERGRIPRSVLLIALMMLLGIGLMQIGQAHNSSMGASWQGIVLILIGAIAYPLGNRKMMEVCDGRLDAFQRTLGMSIASLPFWILLSIIGWLQHGPPTGEQTVQTFLVALFSGVIATVLFFGATDRVRNHPARLAAVEATQSLEVVFTLLGEWMLLGVILTSIGMWVGMILVIGGMIVNAWLSARSN</sequence>
<protein>
    <recommendedName>
        <fullName evidence="5">Multidrug resistance efflux transporter family protein</fullName>
    </recommendedName>
</protein>
<dbReference type="Pfam" id="PF13536">
    <property type="entry name" value="EmrE"/>
    <property type="match status" value="1"/>
</dbReference>
<dbReference type="RefSeq" id="WP_060535008.1">
    <property type="nucleotide sequence ID" value="NZ_CP013023.1"/>
</dbReference>
<keyword evidence="2" id="KW-0472">Membrane</keyword>
<dbReference type="InterPro" id="IPR037185">
    <property type="entry name" value="EmrE-like"/>
</dbReference>
<evidence type="ECO:0000313" key="4">
    <source>
        <dbReference type="Proteomes" id="UP000078148"/>
    </source>
</evidence>
<dbReference type="SUPFAM" id="SSF103481">
    <property type="entry name" value="Multidrug resistance efflux transporter EmrE"/>
    <property type="match status" value="1"/>
</dbReference>
<keyword evidence="2" id="KW-1133">Transmembrane helix</keyword>
<evidence type="ECO:0008006" key="5">
    <source>
        <dbReference type="Google" id="ProtNLM"/>
    </source>
</evidence>
<accession>A0A172ZHM3</accession>
<evidence type="ECO:0000256" key="1">
    <source>
        <dbReference type="ARBA" id="ARBA00004127"/>
    </source>
</evidence>
<comment type="subcellular location">
    <subcellularLocation>
        <location evidence="1">Endomembrane system</location>
        <topology evidence="1">Multi-pass membrane protein</topology>
    </subcellularLocation>
</comment>
<reference evidence="3 4" key="2">
    <citation type="journal article" date="2016" name="Int. J. Syst. Evol. Microbiol.">
        <title>Paenibacillus bovis sp. nov., isolated from raw yak (Bos grunniens) milk.</title>
        <authorList>
            <person name="Gao C."/>
            <person name="Han J."/>
            <person name="Liu Z."/>
            <person name="Xu X."/>
            <person name="Hang F."/>
            <person name="Wu Z."/>
        </authorList>
    </citation>
    <scope>NUCLEOTIDE SEQUENCE [LARGE SCALE GENOMIC DNA]</scope>
    <source>
        <strain evidence="3 4">BD3526</strain>
    </source>
</reference>
<dbReference type="AlphaFoldDB" id="A0A172ZHM3"/>
<dbReference type="EMBL" id="CP013023">
    <property type="protein sequence ID" value="ANF96902.1"/>
    <property type="molecule type" value="Genomic_DNA"/>
</dbReference>
<gene>
    <name evidence="3" type="ORF">AR543_13385</name>
</gene>
<organism evidence="3 4">
    <name type="scientific">Paenibacillus bovis</name>
    <dbReference type="NCBI Taxonomy" id="1616788"/>
    <lineage>
        <taxon>Bacteria</taxon>
        <taxon>Bacillati</taxon>
        <taxon>Bacillota</taxon>
        <taxon>Bacilli</taxon>
        <taxon>Bacillales</taxon>
        <taxon>Paenibacillaceae</taxon>
        <taxon>Paenibacillus</taxon>
    </lineage>
</organism>
<dbReference type="STRING" id="1616788.AR543_13385"/>
<dbReference type="KEGG" id="pbv:AR543_13385"/>
<feature type="transmembrane region" description="Helical" evidence="2">
    <location>
        <begin position="71"/>
        <end position="91"/>
    </location>
</feature>
<dbReference type="Proteomes" id="UP000078148">
    <property type="component" value="Chromosome"/>
</dbReference>
<reference evidence="4" key="1">
    <citation type="submission" date="2015-10" db="EMBL/GenBank/DDBJ databases">
        <title>Genome of Paenibacillus bovis sp. nov.</title>
        <authorList>
            <person name="Wu Z."/>
            <person name="Gao C."/>
            <person name="Liu Z."/>
            <person name="Zheng H."/>
        </authorList>
    </citation>
    <scope>NUCLEOTIDE SEQUENCE [LARGE SCALE GENOMIC DNA]</scope>
    <source>
        <strain evidence="4">BD3526</strain>
    </source>
</reference>
<feature type="transmembrane region" description="Helical" evidence="2">
    <location>
        <begin position="199"/>
        <end position="218"/>
    </location>
</feature>
<dbReference type="OrthoDB" id="3457556at2"/>